<sequence>MKELTPEQMMAAELYMARKSNGMFVDDVAARIGVSRRTIYRWLQLPEFKRYCREKAVEVAEESLGRVLDVLTQKALEAKNAKFLELYLKVCGVLNGEMVKVDVNAVTDDDPRSNEAIEDEIVELKCQLGLAEEH</sequence>
<dbReference type="RefSeq" id="WP_109690767.1">
    <property type="nucleotide sequence ID" value="NZ_QGGL01000018.1"/>
</dbReference>
<dbReference type="InterPro" id="IPR009057">
    <property type="entry name" value="Homeodomain-like_sf"/>
</dbReference>
<evidence type="ECO:0000259" key="1">
    <source>
        <dbReference type="Pfam" id="PF13022"/>
    </source>
</evidence>
<gene>
    <name evidence="2" type="ORF">C7459_118108</name>
</gene>
<evidence type="ECO:0000313" key="3">
    <source>
        <dbReference type="Proteomes" id="UP000245634"/>
    </source>
</evidence>
<protein>
    <submittedName>
        <fullName evidence="2">Putative insertion element HTH domain-containing protein</fullName>
    </submittedName>
</protein>
<dbReference type="OrthoDB" id="2199833at2"/>
<reference evidence="2 3" key="1">
    <citation type="submission" date="2018-05" db="EMBL/GenBank/DDBJ databases">
        <title>Genomic Encyclopedia of Type Strains, Phase IV (KMG-IV): sequencing the most valuable type-strain genomes for metagenomic binning, comparative biology and taxonomic classification.</title>
        <authorList>
            <person name="Goeker M."/>
        </authorList>
    </citation>
    <scope>NUCLEOTIDE SEQUENCE [LARGE SCALE GENOMIC DNA]</scope>
    <source>
        <strain evidence="2 3">DSM 18773</strain>
    </source>
</reference>
<comment type="caution">
    <text evidence="2">The sequence shown here is derived from an EMBL/GenBank/DDBJ whole genome shotgun (WGS) entry which is preliminary data.</text>
</comment>
<keyword evidence="3" id="KW-1185">Reference proteome</keyword>
<dbReference type="Proteomes" id="UP000245634">
    <property type="component" value="Unassembled WGS sequence"/>
</dbReference>
<name>A0A316D4Y8_9BACL</name>
<proteinExistence type="predicted"/>
<dbReference type="EMBL" id="QGGL01000018">
    <property type="protein sequence ID" value="PWK07034.1"/>
    <property type="molecule type" value="Genomic_DNA"/>
</dbReference>
<organism evidence="2 3">
    <name type="scientific">Tumebacillus permanentifrigoris</name>
    <dbReference type="NCBI Taxonomy" id="378543"/>
    <lineage>
        <taxon>Bacteria</taxon>
        <taxon>Bacillati</taxon>
        <taxon>Bacillota</taxon>
        <taxon>Bacilli</taxon>
        <taxon>Bacillales</taxon>
        <taxon>Alicyclobacillaceae</taxon>
        <taxon>Tumebacillus</taxon>
    </lineage>
</organism>
<feature type="domain" description="Homeodomain phBC6A51-type" evidence="1">
    <location>
        <begin position="3"/>
        <end position="121"/>
    </location>
</feature>
<dbReference type="AlphaFoldDB" id="A0A316D4Y8"/>
<dbReference type="SUPFAM" id="SSF46689">
    <property type="entry name" value="Homeodomain-like"/>
    <property type="match status" value="1"/>
</dbReference>
<dbReference type="Pfam" id="PF13022">
    <property type="entry name" value="HTH_Tnp_1_2"/>
    <property type="match status" value="1"/>
</dbReference>
<accession>A0A316D4Y8</accession>
<dbReference type="InterPro" id="IPR024978">
    <property type="entry name" value="Homeodomain_phBC6A51-type"/>
</dbReference>
<dbReference type="Gene3D" id="1.10.10.60">
    <property type="entry name" value="Homeodomain-like"/>
    <property type="match status" value="1"/>
</dbReference>
<evidence type="ECO:0000313" key="2">
    <source>
        <dbReference type="EMBL" id="PWK07034.1"/>
    </source>
</evidence>